<reference evidence="2" key="1">
    <citation type="journal article" date="2019" name="Int. J. Syst. Evol. Microbiol.">
        <title>The Global Catalogue of Microorganisms (GCM) 10K type strain sequencing project: providing services to taxonomists for standard genome sequencing and annotation.</title>
        <authorList>
            <consortium name="The Broad Institute Genomics Platform"/>
            <consortium name="The Broad Institute Genome Sequencing Center for Infectious Disease"/>
            <person name="Wu L."/>
            <person name="Ma J."/>
        </authorList>
    </citation>
    <scope>NUCLEOTIDE SEQUENCE [LARGE SCALE GENOMIC DNA]</scope>
    <source>
        <strain evidence="2">JCM 16545</strain>
    </source>
</reference>
<keyword evidence="2" id="KW-1185">Reference proteome</keyword>
<dbReference type="RefSeq" id="WP_229962123.1">
    <property type="nucleotide sequence ID" value="NZ_JAJJWI010000019.1"/>
</dbReference>
<protein>
    <submittedName>
        <fullName evidence="1">Uncharacterized protein</fullName>
    </submittedName>
</protein>
<proteinExistence type="predicted"/>
<evidence type="ECO:0000313" key="2">
    <source>
        <dbReference type="Proteomes" id="UP001597369"/>
    </source>
</evidence>
<comment type="caution">
    <text evidence="1">The sequence shown here is derived from an EMBL/GenBank/DDBJ whole genome shotgun (WGS) entry which is preliminary data.</text>
</comment>
<gene>
    <name evidence="1" type="ORF">ACFSKU_04035</name>
</gene>
<sequence length="63" mass="7364">MREEIADVRQCLQTISRRSDGFIRFVTDFRNPTSIVVPQLTKFDVAELLKEVKPLMREQLLAN</sequence>
<accession>A0ABW4WVZ0</accession>
<name>A0ABW4WVZ0_9BACT</name>
<dbReference type="EMBL" id="JBHUHV010000014">
    <property type="protein sequence ID" value="MFD2066040.1"/>
    <property type="molecule type" value="Genomic_DNA"/>
</dbReference>
<evidence type="ECO:0000313" key="1">
    <source>
        <dbReference type="EMBL" id="MFD2066040.1"/>
    </source>
</evidence>
<dbReference type="Proteomes" id="UP001597369">
    <property type="component" value="Unassembled WGS sequence"/>
</dbReference>
<organism evidence="1 2">
    <name type="scientific">Pontibacter silvestris</name>
    <dbReference type="NCBI Taxonomy" id="2305183"/>
    <lineage>
        <taxon>Bacteria</taxon>
        <taxon>Pseudomonadati</taxon>
        <taxon>Bacteroidota</taxon>
        <taxon>Cytophagia</taxon>
        <taxon>Cytophagales</taxon>
        <taxon>Hymenobacteraceae</taxon>
        <taxon>Pontibacter</taxon>
    </lineage>
</organism>